<dbReference type="RefSeq" id="XP_002417768.1">
    <property type="nucleotide sequence ID" value="XM_002417723.1"/>
</dbReference>
<dbReference type="OrthoDB" id="10534413at2759"/>
<protein>
    <submittedName>
        <fullName evidence="2">Uncharacterized protein</fullName>
    </submittedName>
</protein>
<gene>
    <name evidence="1" type="ordered locus">Cd36_11270</name>
    <name evidence="2" type="ORF">CD36_11270</name>
</gene>
<dbReference type="KEGG" id="cdu:CD36_11270"/>
<dbReference type="AlphaFoldDB" id="B9W9J8"/>
<dbReference type="HOGENOM" id="CLU_120067_0_0_1"/>
<sequence>MFMNKKKTENLKRKVNLYNTLLLLPPSFSKRFDFDSLSIYLFQELVILTTMQDIIDNRFLLLELSYLDDDDDDGDTEFTTVSHSTSIDSFFDIHKSDFITTTTSSHHHNMGDKLKIANNFNSKSQKLAATIQKWCFKKFSKKSKVQLESDKVPSVISKDLHYSDDQFVYFDQSTELERNRNTATNQSIKHITNIVA</sequence>
<dbReference type="VEuPathDB" id="FungiDB:CD36_11270"/>
<dbReference type="EMBL" id="FM992688">
    <property type="protein sequence ID" value="CAX45482.1"/>
    <property type="molecule type" value="Genomic_DNA"/>
</dbReference>
<evidence type="ECO:0000313" key="2">
    <source>
        <dbReference type="EMBL" id="CAX45482.1"/>
    </source>
</evidence>
<dbReference type="GeneID" id="8045318"/>
<organism evidence="2 3">
    <name type="scientific">Candida dubliniensis (strain CD36 / ATCC MYA-646 / CBS 7987 / NCPF 3949 / NRRL Y-17841)</name>
    <name type="common">Yeast</name>
    <dbReference type="NCBI Taxonomy" id="573826"/>
    <lineage>
        <taxon>Eukaryota</taxon>
        <taxon>Fungi</taxon>
        <taxon>Dikarya</taxon>
        <taxon>Ascomycota</taxon>
        <taxon>Saccharomycotina</taxon>
        <taxon>Pichiomycetes</taxon>
        <taxon>Debaryomycetaceae</taxon>
        <taxon>Candida/Lodderomyces clade</taxon>
        <taxon>Candida</taxon>
    </lineage>
</organism>
<proteinExistence type="predicted"/>
<accession>B9W9J8</accession>
<dbReference type="Proteomes" id="UP000002605">
    <property type="component" value="Chromosome 1"/>
</dbReference>
<evidence type="ECO:0000313" key="3">
    <source>
        <dbReference type="Proteomes" id="UP000002605"/>
    </source>
</evidence>
<keyword evidence="3" id="KW-1185">Reference proteome</keyword>
<reference evidence="2 3" key="1">
    <citation type="journal article" date="2009" name="Genome Res.">
        <title>Comparative genomics of the fungal pathogens Candida dubliniensis and Candida albicans.</title>
        <authorList>
            <person name="Jackson A.P."/>
            <person name="Gamble J.A."/>
            <person name="Yeomans T."/>
            <person name="Moran G.P."/>
            <person name="Saunders D."/>
            <person name="Harris D."/>
            <person name="Aslett M."/>
            <person name="Barrell J.F."/>
            <person name="Butler G."/>
            <person name="Citiulo F."/>
            <person name="Coleman D.C."/>
            <person name="de Groot P.W.J."/>
            <person name="Goodwin T.J."/>
            <person name="Quail M.A."/>
            <person name="McQuillan J."/>
            <person name="Munro C.A."/>
            <person name="Pain A."/>
            <person name="Poulter R.T."/>
            <person name="Rajandream M.A."/>
            <person name="Renauld H."/>
            <person name="Spiering M.J."/>
            <person name="Tivey A."/>
            <person name="Gow N.A.R."/>
            <person name="Barrell B."/>
            <person name="Sullivan D.J."/>
            <person name="Berriman M."/>
        </authorList>
    </citation>
    <scope>NUCLEOTIDE SEQUENCE [LARGE SCALE GENOMIC DNA]</scope>
    <source>
        <strain evidence="3">CD36 / ATCC MYA-646 / CBS 7987 / NCPF 3949 / NRRL Y-17841</strain>
    </source>
</reference>
<name>B9W9J8_CANDC</name>
<evidence type="ECO:0000313" key="1">
    <source>
        <dbReference type="CGD" id="CAL0000159163"/>
    </source>
</evidence>
<dbReference type="CGD" id="CAL0000159163">
    <property type="gene designation" value="Cd36_11270"/>
</dbReference>